<name>A0A328E9W2_9ASTE</name>
<dbReference type="Gene3D" id="1.25.70.10">
    <property type="entry name" value="Transcription termination factor 3, mitochondrial"/>
    <property type="match status" value="2"/>
</dbReference>
<dbReference type="Proteomes" id="UP000249390">
    <property type="component" value="Unassembled WGS sequence"/>
</dbReference>
<dbReference type="Pfam" id="PF02536">
    <property type="entry name" value="mTERF"/>
    <property type="match status" value="2"/>
</dbReference>
<evidence type="ECO:0000256" key="1">
    <source>
        <dbReference type="ARBA" id="ARBA00007692"/>
    </source>
</evidence>
<dbReference type="SMART" id="SM00733">
    <property type="entry name" value="Mterf"/>
    <property type="match status" value="7"/>
</dbReference>
<accession>A0A328E9W2</accession>
<gene>
    <name evidence="4" type="ORF">DM860_004607</name>
</gene>
<keyword evidence="2" id="KW-0805">Transcription regulation</keyword>
<keyword evidence="5" id="KW-1185">Reference proteome</keyword>
<evidence type="ECO:0000313" key="5">
    <source>
        <dbReference type="Proteomes" id="UP000249390"/>
    </source>
</evidence>
<keyword evidence="3" id="KW-0809">Transit peptide</keyword>
<dbReference type="AlphaFoldDB" id="A0A328E9W2"/>
<comment type="caution">
    <text evidence="4">The sequence shown here is derived from an EMBL/GenBank/DDBJ whole genome shotgun (WGS) entry which is preliminary data.</text>
</comment>
<dbReference type="InterPro" id="IPR003690">
    <property type="entry name" value="MTERF"/>
</dbReference>
<proteinExistence type="inferred from homology"/>
<dbReference type="GO" id="GO:0003676">
    <property type="term" value="F:nucleic acid binding"/>
    <property type="evidence" value="ECO:0007669"/>
    <property type="project" value="InterPro"/>
</dbReference>
<protein>
    <submittedName>
        <fullName evidence="4">Uncharacterized protein</fullName>
    </submittedName>
</protein>
<comment type="similarity">
    <text evidence="1">Belongs to the mTERF family.</text>
</comment>
<keyword evidence="2" id="KW-0806">Transcription termination</keyword>
<dbReference type="EMBL" id="NQVE01000015">
    <property type="protein sequence ID" value="RAL54136.1"/>
    <property type="molecule type" value="Genomic_DNA"/>
</dbReference>
<dbReference type="InterPro" id="IPR038538">
    <property type="entry name" value="MTERF_sf"/>
</dbReference>
<sequence length="401" mass="46244">MLKYRNPKHLSMLNHLRFYLPKAYHRFFSIPSHLQLLHHKSSVGPLVFSVSFFSTKALEPNPVFYNYLIETLKFPKSKAHDASCRLPWIKSLEKPKSVVQYLRSIGFSDAHVQTLVRSAPQLLCVDVEKTLKPKIALLQELGLSGDDVGKFTSVQPYLLTRSLDSVIRPSIAFIKEFIRDESDNRNLFLVLRRCLWILSKRPEDMLLPNVQYLKSCGIAGSQLERLFRRQPRIFTMSLPMLKDLVSRVSDMGFSNNSKMFVHGLHSLSCISSETYTRKLELFKSYGFSEKECLSMFRKSPSVLRTSEDKLRLGIEFFLNRIEAGKSLLLARPSVLMFSMEERVFPRHQVLNLLMAKKLLKKEPSFANAIFLPEAEFLGKYIARFPAEAEELLMSYKGHLLV</sequence>
<dbReference type="GO" id="GO:0006353">
    <property type="term" value="P:DNA-templated transcription termination"/>
    <property type="evidence" value="ECO:0007669"/>
    <property type="project" value="UniProtKB-KW"/>
</dbReference>
<dbReference type="PANTHER" id="PTHR13068:SF173">
    <property type="entry name" value="EMB|CAB62602.1"/>
    <property type="match status" value="1"/>
</dbReference>
<organism evidence="4 5">
    <name type="scientific">Cuscuta australis</name>
    <dbReference type="NCBI Taxonomy" id="267555"/>
    <lineage>
        <taxon>Eukaryota</taxon>
        <taxon>Viridiplantae</taxon>
        <taxon>Streptophyta</taxon>
        <taxon>Embryophyta</taxon>
        <taxon>Tracheophyta</taxon>
        <taxon>Spermatophyta</taxon>
        <taxon>Magnoliopsida</taxon>
        <taxon>eudicotyledons</taxon>
        <taxon>Gunneridae</taxon>
        <taxon>Pentapetalae</taxon>
        <taxon>asterids</taxon>
        <taxon>lamiids</taxon>
        <taxon>Solanales</taxon>
        <taxon>Convolvulaceae</taxon>
        <taxon>Cuscuteae</taxon>
        <taxon>Cuscuta</taxon>
        <taxon>Cuscuta subgen. Grammica</taxon>
        <taxon>Cuscuta sect. Cleistogrammica</taxon>
    </lineage>
</organism>
<reference evidence="4 5" key="1">
    <citation type="submission" date="2018-06" db="EMBL/GenBank/DDBJ databases">
        <title>The Genome of Cuscuta australis (Dodder) Provides Insight into the Evolution of Plant Parasitism.</title>
        <authorList>
            <person name="Liu H."/>
        </authorList>
    </citation>
    <scope>NUCLEOTIDE SEQUENCE [LARGE SCALE GENOMIC DNA]</scope>
    <source>
        <strain evidence="5">cv. Yunnan</strain>
        <tissue evidence="4">Vines</tissue>
    </source>
</reference>
<dbReference type="PANTHER" id="PTHR13068">
    <property type="entry name" value="CGI-12 PROTEIN-RELATED"/>
    <property type="match status" value="1"/>
</dbReference>
<dbReference type="FunFam" id="1.25.70.10:FF:000001">
    <property type="entry name" value="Mitochondrial transcription termination factor-like"/>
    <property type="match status" value="1"/>
</dbReference>
<evidence type="ECO:0000256" key="2">
    <source>
        <dbReference type="ARBA" id="ARBA00022472"/>
    </source>
</evidence>
<evidence type="ECO:0000256" key="3">
    <source>
        <dbReference type="ARBA" id="ARBA00022946"/>
    </source>
</evidence>
<keyword evidence="2" id="KW-0804">Transcription</keyword>
<evidence type="ECO:0000313" key="4">
    <source>
        <dbReference type="EMBL" id="RAL54136.1"/>
    </source>
</evidence>